<gene>
    <name evidence="1" type="ORF">CTAM01_04859</name>
</gene>
<dbReference type="EMBL" id="MLFU01000012">
    <property type="protein sequence ID" value="KAK1502870.1"/>
    <property type="molecule type" value="Genomic_DNA"/>
</dbReference>
<reference evidence="1 2" key="1">
    <citation type="submission" date="2016-10" db="EMBL/GenBank/DDBJ databases">
        <title>The genome sequence of Colletotrichum fioriniae PJ7.</title>
        <authorList>
            <person name="Baroncelli R."/>
        </authorList>
    </citation>
    <scope>NUCLEOTIDE SEQUENCE [LARGE SCALE GENOMIC DNA]</scope>
    <source>
        <strain evidence="1 2">Tom-12</strain>
    </source>
</reference>
<dbReference type="Proteomes" id="UP001227543">
    <property type="component" value="Unassembled WGS sequence"/>
</dbReference>
<name>A0ABQ9RFQ8_9PEZI</name>
<accession>A0ABQ9RFQ8</accession>
<keyword evidence="2" id="KW-1185">Reference proteome</keyword>
<evidence type="ECO:0000313" key="2">
    <source>
        <dbReference type="Proteomes" id="UP001227543"/>
    </source>
</evidence>
<dbReference type="RefSeq" id="XP_060384258.1">
    <property type="nucleotide sequence ID" value="XM_060520889.1"/>
</dbReference>
<evidence type="ECO:0000313" key="1">
    <source>
        <dbReference type="EMBL" id="KAK1502870.1"/>
    </source>
</evidence>
<organism evidence="1 2">
    <name type="scientific">Colletotrichum tamarilloi</name>
    <dbReference type="NCBI Taxonomy" id="1209934"/>
    <lineage>
        <taxon>Eukaryota</taxon>
        <taxon>Fungi</taxon>
        <taxon>Dikarya</taxon>
        <taxon>Ascomycota</taxon>
        <taxon>Pezizomycotina</taxon>
        <taxon>Sordariomycetes</taxon>
        <taxon>Hypocreomycetidae</taxon>
        <taxon>Glomerellales</taxon>
        <taxon>Glomerellaceae</taxon>
        <taxon>Colletotrichum</taxon>
        <taxon>Colletotrichum acutatum species complex</taxon>
    </lineage>
</organism>
<dbReference type="GeneID" id="85405127"/>
<protein>
    <submittedName>
        <fullName evidence="1">Uncharacterized protein</fullName>
    </submittedName>
</protein>
<proteinExistence type="predicted"/>
<comment type="caution">
    <text evidence="1">The sequence shown here is derived from an EMBL/GenBank/DDBJ whole genome shotgun (WGS) entry which is preliminary data.</text>
</comment>
<sequence>MSVVCRSRGSRSAGTGPILHGCRLKQADAFTEGFPSRSTVSSPERMGGR</sequence>